<accession>A0A5C3P3B6</accession>
<evidence type="ECO:0000313" key="2">
    <source>
        <dbReference type="Proteomes" id="UP000308197"/>
    </source>
</evidence>
<dbReference type="InParanoid" id="A0A5C3P3B6"/>
<proteinExistence type="predicted"/>
<organism evidence="1 2">
    <name type="scientific">Polyporus arcularius HHB13444</name>
    <dbReference type="NCBI Taxonomy" id="1314778"/>
    <lineage>
        <taxon>Eukaryota</taxon>
        <taxon>Fungi</taxon>
        <taxon>Dikarya</taxon>
        <taxon>Basidiomycota</taxon>
        <taxon>Agaricomycotina</taxon>
        <taxon>Agaricomycetes</taxon>
        <taxon>Polyporales</taxon>
        <taxon>Polyporaceae</taxon>
        <taxon>Polyporus</taxon>
    </lineage>
</organism>
<name>A0A5C3P3B6_9APHY</name>
<evidence type="ECO:0008006" key="3">
    <source>
        <dbReference type="Google" id="ProtNLM"/>
    </source>
</evidence>
<protein>
    <recommendedName>
        <fullName evidence="3">F-box domain-containing protein</fullName>
    </recommendedName>
</protein>
<evidence type="ECO:0000313" key="1">
    <source>
        <dbReference type="EMBL" id="TFK82800.1"/>
    </source>
</evidence>
<dbReference type="SUPFAM" id="SSF52047">
    <property type="entry name" value="RNI-like"/>
    <property type="match status" value="1"/>
</dbReference>
<reference evidence="1 2" key="1">
    <citation type="journal article" date="2019" name="Nat. Ecol. Evol.">
        <title>Megaphylogeny resolves global patterns of mushroom evolution.</title>
        <authorList>
            <person name="Varga T."/>
            <person name="Krizsan K."/>
            <person name="Foldi C."/>
            <person name="Dima B."/>
            <person name="Sanchez-Garcia M."/>
            <person name="Sanchez-Ramirez S."/>
            <person name="Szollosi G.J."/>
            <person name="Szarkandi J.G."/>
            <person name="Papp V."/>
            <person name="Albert L."/>
            <person name="Andreopoulos W."/>
            <person name="Angelini C."/>
            <person name="Antonin V."/>
            <person name="Barry K.W."/>
            <person name="Bougher N.L."/>
            <person name="Buchanan P."/>
            <person name="Buyck B."/>
            <person name="Bense V."/>
            <person name="Catcheside P."/>
            <person name="Chovatia M."/>
            <person name="Cooper J."/>
            <person name="Damon W."/>
            <person name="Desjardin D."/>
            <person name="Finy P."/>
            <person name="Geml J."/>
            <person name="Haridas S."/>
            <person name="Hughes K."/>
            <person name="Justo A."/>
            <person name="Karasinski D."/>
            <person name="Kautmanova I."/>
            <person name="Kiss B."/>
            <person name="Kocsube S."/>
            <person name="Kotiranta H."/>
            <person name="LaButti K.M."/>
            <person name="Lechner B.E."/>
            <person name="Liimatainen K."/>
            <person name="Lipzen A."/>
            <person name="Lukacs Z."/>
            <person name="Mihaltcheva S."/>
            <person name="Morgado L.N."/>
            <person name="Niskanen T."/>
            <person name="Noordeloos M.E."/>
            <person name="Ohm R.A."/>
            <person name="Ortiz-Santana B."/>
            <person name="Ovrebo C."/>
            <person name="Racz N."/>
            <person name="Riley R."/>
            <person name="Savchenko A."/>
            <person name="Shiryaev A."/>
            <person name="Soop K."/>
            <person name="Spirin V."/>
            <person name="Szebenyi C."/>
            <person name="Tomsovsky M."/>
            <person name="Tulloss R.E."/>
            <person name="Uehling J."/>
            <person name="Grigoriev I.V."/>
            <person name="Vagvolgyi C."/>
            <person name="Papp T."/>
            <person name="Martin F.M."/>
            <person name="Miettinen O."/>
            <person name="Hibbett D.S."/>
            <person name="Nagy L.G."/>
        </authorList>
    </citation>
    <scope>NUCLEOTIDE SEQUENCE [LARGE SCALE GENOMIC DNA]</scope>
    <source>
        <strain evidence="1 2">HHB13444</strain>
    </source>
</reference>
<dbReference type="EMBL" id="ML211449">
    <property type="protein sequence ID" value="TFK82800.1"/>
    <property type="molecule type" value="Genomic_DNA"/>
</dbReference>
<gene>
    <name evidence="1" type="ORF">K466DRAFT_529924</name>
</gene>
<keyword evidence="2" id="KW-1185">Reference proteome</keyword>
<sequence length="347" mass="39577">MHNDTRFAASPMDSCPIEILGLIFTLACVDDGYTGRTLSLVSKRIRTSSRRHAFQSIALYGSHQLSAFAGLLERVDPQHRRVRNLYLADRRRVWLEYKAGQDRASWLRERITEDFHITDPAREYSSDAILRIFRCIAPTLSTLTLLLFDRYDEMTLAMPFPALKELTIYGSLLDHHGNAEVPQCRALRRLHIVQDFSLRKSVPRAVSRVAPSLTHLRISRLVSAGLGSGEIVHGLERMLKQPQDDAVFPSSLEHIFVQMSQQEVFYHSGKSQLKDLAMRDARRRVTLLKPHLWSPADSFTGRDGDVKYYMGIKAEWERRNAGLGGLWDVEQSDVLASYGYCAEETRS</sequence>
<dbReference type="Proteomes" id="UP000308197">
    <property type="component" value="Unassembled WGS sequence"/>
</dbReference>
<dbReference type="AlphaFoldDB" id="A0A5C3P3B6"/>